<accession>A0A6I2KS39</accession>
<sequence length="152" mass="17444">MFQTIESWEIMEGTEILRALAGQPDLRQYRMFEIALNTPTYRLDVVLPEKFSKDQVLRRFRLHSLGDALQFIKEANPVETRLTQETPFEDGEADQLRQITAVSSAFDKHGRNVFICESLSGTFNVSWDSSSYNGPVSNQRKIWPRDSSLVKG</sequence>
<evidence type="ECO:0000313" key="2">
    <source>
        <dbReference type="Proteomes" id="UP000433309"/>
    </source>
</evidence>
<reference evidence="1 2" key="1">
    <citation type="submission" date="2019-11" db="EMBL/GenBank/DDBJ databases">
        <title>Novel species isolated from a subtropical stream in China.</title>
        <authorList>
            <person name="Lu H."/>
        </authorList>
    </citation>
    <scope>NUCLEOTIDE SEQUENCE [LARGE SCALE GENOMIC DNA]</scope>
    <source>
        <strain evidence="1 2">FT80W</strain>
    </source>
</reference>
<dbReference type="Proteomes" id="UP000433309">
    <property type="component" value="Unassembled WGS sequence"/>
</dbReference>
<comment type="caution">
    <text evidence="1">The sequence shown here is derived from an EMBL/GenBank/DDBJ whole genome shotgun (WGS) entry which is preliminary data.</text>
</comment>
<dbReference type="AlphaFoldDB" id="A0A6I2KS39"/>
<dbReference type="RefSeq" id="WP_154371988.1">
    <property type="nucleotide sequence ID" value="NZ_WKJK01000001.1"/>
</dbReference>
<evidence type="ECO:0000313" key="1">
    <source>
        <dbReference type="EMBL" id="MRW88418.1"/>
    </source>
</evidence>
<organism evidence="1 2">
    <name type="scientific">Duganella guangzhouensis</name>
    <dbReference type="NCBI Taxonomy" id="2666084"/>
    <lineage>
        <taxon>Bacteria</taxon>
        <taxon>Pseudomonadati</taxon>
        <taxon>Pseudomonadota</taxon>
        <taxon>Betaproteobacteria</taxon>
        <taxon>Burkholderiales</taxon>
        <taxon>Oxalobacteraceae</taxon>
        <taxon>Telluria group</taxon>
        <taxon>Duganella</taxon>
    </lineage>
</organism>
<gene>
    <name evidence="1" type="ORF">GJ699_00270</name>
</gene>
<proteinExistence type="predicted"/>
<keyword evidence="2" id="KW-1185">Reference proteome</keyword>
<dbReference type="EMBL" id="WKJK01000001">
    <property type="protein sequence ID" value="MRW88418.1"/>
    <property type="molecule type" value="Genomic_DNA"/>
</dbReference>
<name>A0A6I2KS39_9BURK</name>
<protein>
    <submittedName>
        <fullName evidence="1">Uncharacterized protein</fullName>
    </submittedName>
</protein>